<reference evidence="2" key="1">
    <citation type="journal article" date="2023" name="Mol. Phylogenet. Evol.">
        <title>Genome-scale phylogeny and comparative genomics of the fungal order Sordariales.</title>
        <authorList>
            <person name="Hensen N."/>
            <person name="Bonometti L."/>
            <person name="Westerberg I."/>
            <person name="Brannstrom I.O."/>
            <person name="Guillou S."/>
            <person name="Cros-Aarteil S."/>
            <person name="Calhoun S."/>
            <person name="Haridas S."/>
            <person name="Kuo A."/>
            <person name="Mondo S."/>
            <person name="Pangilinan J."/>
            <person name="Riley R."/>
            <person name="LaButti K."/>
            <person name="Andreopoulos B."/>
            <person name="Lipzen A."/>
            <person name="Chen C."/>
            <person name="Yan M."/>
            <person name="Daum C."/>
            <person name="Ng V."/>
            <person name="Clum A."/>
            <person name="Steindorff A."/>
            <person name="Ohm R.A."/>
            <person name="Martin F."/>
            <person name="Silar P."/>
            <person name="Natvig D.O."/>
            <person name="Lalanne C."/>
            <person name="Gautier V."/>
            <person name="Ament-Velasquez S.L."/>
            <person name="Kruys A."/>
            <person name="Hutchinson M.I."/>
            <person name="Powell A.J."/>
            <person name="Barry K."/>
            <person name="Miller A.N."/>
            <person name="Grigoriev I.V."/>
            <person name="Debuchy R."/>
            <person name="Gladieux P."/>
            <person name="Hiltunen Thoren M."/>
            <person name="Johannesson H."/>
        </authorList>
    </citation>
    <scope>NUCLEOTIDE SEQUENCE</scope>
    <source>
        <strain evidence="2">PSN243</strain>
    </source>
</reference>
<proteinExistence type="predicted"/>
<gene>
    <name evidence="2" type="ORF">QBC34DRAFT_475469</name>
</gene>
<evidence type="ECO:0000256" key="1">
    <source>
        <dbReference type="SAM" id="MobiDB-lite"/>
    </source>
</evidence>
<name>A0AAV9G703_9PEZI</name>
<reference evidence="2" key="2">
    <citation type="submission" date="2023-05" db="EMBL/GenBank/DDBJ databases">
        <authorList>
            <consortium name="Lawrence Berkeley National Laboratory"/>
            <person name="Steindorff A."/>
            <person name="Hensen N."/>
            <person name="Bonometti L."/>
            <person name="Westerberg I."/>
            <person name="Brannstrom I.O."/>
            <person name="Guillou S."/>
            <person name="Cros-Aarteil S."/>
            <person name="Calhoun S."/>
            <person name="Haridas S."/>
            <person name="Kuo A."/>
            <person name="Mondo S."/>
            <person name="Pangilinan J."/>
            <person name="Riley R."/>
            <person name="Labutti K."/>
            <person name="Andreopoulos B."/>
            <person name="Lipzen A."/>
            <person name="Chen C."/>
            <person name="Yanf M."/>
            <person name="Daum C."/>
            <person name="Ng V."/>
            <person name="Clum A."/>
            <person name="Ohm R."/>
            <person name="Martin F."/>
            <person name="Silar P."/>
            <person name="Natvig D."/>
            <person name="Lalanne C."/>
            <person name="Gautier V."/>
            <person name="Ament-Velasquez S.L."/>
            <person name="Kruys A."/>
            <person name="Hutchinson M.I."/>
            <person name="Powell A.J."/>
            <person name="Barry K."/>
            <person name="Miller A.N."/>
            <person name="Grigoriev I.V."/>
            <person name="Debuchy R."/>
            <person name="Gladieux P."/>
            <person name="Thoren M.H."/>
            <person name="Johannesson H."/>
        </authorList>
    </citation>
    <scope>NUCLEOTIDE SEQUENCE</scope>
    <source>
        <strain evidence="2">PSN243</strain>
    </source>
</reference>
<comment type="caution">
    <text evidence="2">The sequence shown here is derived from an EMBL/GenBank/DDBJ whole genome shotgun (WGS) entry which is preliminary data.</text>
</comment>
<feature type="region of interest" description="Disordered" evidence="1">
    <location>
        <begin position="63"/>
        <end position="96"/>
    </location>
</feature>
<feature type="compositionally biased region" description="Pro residues" evidence="1">
    <location>
        <begin position="65"/>
        <end position="74"/>
    </location>
</feature>
<dbReference type="Proteomes" id="UP001321760">
    <property type="component" value="Unassembled WGS sequence"/>
</dbReference>
<organism evidence="2 3">
    <name type="scientific">Podospora aff. communis PSN243</name>
    <dbReference type="NCBI Taxonomy" id="3040156"/>
    <lineage>
        <taxon>Eukaryota</taxon>
        <taxon>Fungi</taxon>
        <taxon>Dikarya</taxon>
        <taxon>Ascomycota</taxon>
        <taxon>Pezizomycotina</taxon>
        <taxon>Sordariomycetes</taxon>
        <taxon>Sordariomycetidae</taxon>
        <taxon>Sordariales</taxon>
        <taxon>Podosporaceae</taxon>
        <taxon>Podospora</taxon>
    </lineage>
</organism>
<evidence type="ECO:0000313" key="3">
    <source>
        <dbReference type="Proteomes" id="UP001321760"/>
    </source>
</evidence>
<accession>A0AAV9G703</accession>
<feature type="region of interest" description="Disordered" evidence="1">
    <location>
        <begin position="1"/>
        <end position="32"/>
    </location>
</feature>
<dbReference type="AlphaFoldDB" id="A0AAV9G703"/>
<sequence>MGKLSQLFGLRKKDPEPAAPLPNINTPLEPTPTPWEGNLPCVFSPTDGCSLHNPTGTTLFFDPLLFPPSSPPKPSSNHRPSTKKSPPALVPIHSTLPRDFTTGTLTPLPRVHKSVPYSLTFYHAHHLTSSLKNNNTPPNLSSLSCSSTTGRTPALSWAIRPVVISPPSPPGESSSHPTLLLEYFLAFCIKADLGSWTPQTTHGRAVSKEVLIGSGYRDFTPCAHTRISYKSHRGDGKSHVRTAGVTYVVVGSDGVEKKGEWRSDSDEELEVGGTNCGKCCTDVGLKFEMDGDGMVTVGMQIHKDLGRGEHPGEDKWLSLVRGGEFTLQRQESDFGRMKRLCEERDEEVVAAAAAQEEVATEQGEEEGK</sequence>
<evidence type="ECO:0000313" key="2">
    <source>
        <dbReference type="EMBL" id="KAK4444160.1"/>
    </source>
</evidence>
<protein>
    <submittedName>
        <fullName evidence="2">Uncharacterized protein</fullName>
    </submittedName>
</protein>
<keyword evidence="3" id="KW-1185">Reference proteome</keyword>
<dbReference type="EMBL" id="MU865981">
    <property type="protein sequence ID" value="KAK4444160.1"/>
    <property type="molecule type" value="Genomic_DNA"/>
</dbReference>